<dbReference type="Gene3D" id="3.40.50.300">
    <property type="entry name" value="P-loop containing nucleotide triphosphate hydrolases"/>
    <property type="match status" value="1"/>
</dbReference>
<dbReference type="Proteomes" id="UP000613452">
    <property type="component" value="Unassembled WGS sequence"/>
</dbReference>
<reference evidence="1 2" key="1">
    <citation type="submission" date="2020-12" db="EMBL/GenBank/DDBJ databases">
        <title>Genome assembly for a thermostable protease producing Bacillus cereus MAKP1 strain isolated from chicken gut.</title>
        <authorList>
            <person name="Malaviya A."/>
        </authorList>
    </citation>
    <scope>NUCLEOTIDE SEQUENCE [LARGE SCALE GENOMIC DNA]</scope>
    <source>
        <strain evidence="1 2">MAKP1</strain>
    </source>
</reference>
<proteinExistence type="predicted"/>
<evidence type="ECO:0000313" key="2">
    <source>
        <dbReference type="Proteomes" id="UP000613452"/>
    </source>
</evidence>
<dbReference type="RefSeq" id="WP_200152566.1">
    <property type="nucleotide sequence ID" value="NZ_JAEFBZ010000007.1"/>
</dbReference>
<evidence type="ECO:0000313" key="1">
    <source>
        <dbReference type="EMBL" id="MBK1611726.1"/>
    </source>
</evidence>
<dbReference type="SUPFAM" id="SSF52540">
    <property type="entry name" value="P-loop containing nucleoside triphosphate hydrolases"/>
    <property type="match status" value="1"/>
</dbReference>
<evidence type="ECO:0008006" key="3">
    <source>
        <dbReference type="Google" id="ProtNLM"/>
    </source>
</evidence>
<name>A0ABD4LMV7_BACCE</name>
<dbReference type="AlphaFoldDB" id="A0ABD4LMV7"/>
<sequence>MLKIAFNNWIAGSGKDACADYLVEKHGFKKIALAEDIHKIAHDIYGVPEGERPERDLLWHIGESLREYDIMVWIKHTLRKIEADGHDRVVITDVRKVLEHAYLGELGWNNVMIYCDPKVAIKRLKERDGHVNEEAVMNNSLENQLRPLKDTMRVFDNTDDFEETKKELDAYVNFLVDSSNKK</sequence>
<dbReference type="EMBL" id="JAEFBZ010000007">
    <property type="protein sequence ID" value="MBK1611726.1"/>
    <property type="molecule type" value="Genomic_DNA"/>
</dbReference>
<dbReference type="InterPro" id="IPR027417">
    <property type="entry name" value="P-loop_NTPase"/>
</dbReference>
<gene>
    <name evidence="1" type="ORF">JCR31_28195</name>
</gene>
<protein>
    <recommendedName>
        <fullName evidence="3">Dephospho-CoA kinase</fullName>
    </recommendedName>
</protein>
<comment type="caution">
    <text evidence="1">The sequence shown here is derived from an EMBL/GenBank/DDBJ whole genome shotgun (WGS) entry which is preliminary data.</text>
</comment>
<dbReference type="Pfam" id="PF13238">
    <property type="entry name" value="AAA_18"/>
    <property type="match status" value="1"/>
</dbReference>
<accession>A0ABD4LMV7</accession>
<organism evidence="1 2">
    <name type="scientific">Bacillus cereus</name>
    <dbReference type="NCBI Taxonomy" id="1396"/>
    <lineage>
        <taxon>Bacteria</taxon>
        <taxon>Bacillati</taxon>
        <taxon>Bacillota</taxon>
        <taxon>Bacilli</taxon>
        <taxon>Bacillales</taxon>
        <taxon>Bacillaceae</taxon>
        <taxon>Bacillus</taxon>
        <taxon>Bacillus cereus group</taxon>
    </lineage>
</organism>